<sequence length="52" mass="5925">MYTTVPIFIFIQATLTSKTNRDWFLLFSARLLKLTLVITLCSTSQNTALLKS</sequence>
<reference evidence="1 2" key="1">
    <citation type="journal article" date="2017" name="Antonie Van Leeuwenhoek">
        <title>Rhizobium rhizosphaerae sp. nov., a novel species isolated from rice rhizosphere.</title>
        <authorList>
            <person name="Zhao J.J."/>
            <person name="Zhang J."/>
            <person name="Zhang R.J."/>
            <person name="Zhang C.W."/>
            <person name="Yin H.Q."/>
            <person name="Zhang X.X."/>
        </authorList>
    </citation>
    <scope>NUCLEOTIDE SEQUENCE [LARGE SCALE GENOMIC DNA]</scope>
    <source>
        <strain evidence="1 2">BSs20135</strain>
    </source>
</reference>
<protein>
    <submittedName>
        <fullName evidence="1">Uncharacterized protein</fullName>
    </submittedName>
</protein>
<keyword evidence="2" id="KW-1185">Reference proteome</keyword>
<gene>
    <name evidence="1" type="ORF">GARC_4191</name>
</gene>
<evidence type="ECO:0000313" key="1">
    <source>
        <dbReference type="EMBL" id="GAC21133.1"/>
    </source>
</evidence>
<dbReference type="AlphaFoldDB" id="K6YWL8"/>
<dbReference type="EMBL" id="BAEO01000060">
    <property type="protein sequence ID" value="GAC21133.1"/>
    <property type="molecule type" value="Genomic_DNA"/>
</dbReference>
<accession>K6YWL8</accession>
<evidence type="ECO:0000313" key="2">
    <source>
        <dbReference type="Proteomes" id="UP000006327"/>
    </source>
</evidence>
<name>K6YWL8_9ALTE</name>
<dbReference type="Proteomes" id="UP000006327">
    <property type="component" value="Unassembled WGS sequence"/>
</dbReference>
<dbReference type="STRING" id="493475.GARC_4191"/>
<comment type="caution">
    <text evidence="1">The sequence shown here is derived from an EMBL/GenBank/DDBJ whole genome shotgun (WGS) entry which is preliminary data.</text>
</comment>
<proteinExistence type="predicted"/>
<organism evidence="1 2">
    <name type="scientific">Paraglaciecola arctica BSs20135</name>
    <dbReference type="NCBI Taxonomy" id="493475"/>
    <lineage>
        <taxon>Bacteria</taxon>
        <taxon>Pseudomonadati</taxon>
        <taxon>Pseudomonadota</taxon>
        <taxon>Gammaproteobacteria</taxon>
        <taxon>Alteromonadales</taxon>
        <taxon>Alteromonadaceae</taxon>
        <taxon>Paraglaciecola</taxon>
    </lineage>
</organism>